<gene>
    <name evidence="2" type="ORF">EOD73_05165</name>
</gene>
<dbReference type="OrthoDB" id="8758539at2"/>
<reference evidence="2 3" key="1">
    <citation type="submission" date="2019-01" db="EMBL/GenBank/DDBJ databases">
        <authorList>
            <person name="Chen W.-M."/>
        </authorList>
    </citation>
    <scope>NUCLEOTIDE SEQUENCE [LARGE SCALE GENOMIC DNA]</scope>
    <source>
        <strain evidence="2 3">CCP-18</strain>
    </source>
</reference>
<keyword evidence="3" id="KW-1185">Reference proteome</keyword>
<comment type="caution">
    <text evidence="2">The sequence shown here is derived from an EMBL/GenBank/DDBJ whole genome shotgun (WGS) entry which is preliminary data.</text>
</comment>
<dbReference type="RefSeq" id="WP_127681484.1">
    <property type="nucleotide sequence ID" value="NZ_SACM01000001.1"/>
</dbReference>
<dbReference type="Pfam" id="PF07589">
    <property type="entry name" value="PEP-CTERM"/>
    <property type="match status" value="1"/>
</dbReference>
<feature type="domain" description="Ice-binding protein C-terminal" evidence="1">
    <location>
        <begin position="227"/>
        <end position="248"/>
    </location>
</feature>
<dbReference type="Proteomes" id="UP000288587">
    <property type="component" value="Unassembled WGS sequence"/>
</dbReference>
<organism evidence="2 3">
    <name type="scientific">Inhella crocodyli</name>
    <dbReference type="NCBI Taxonomy" id="2499851"/>
    <lineage>
        <taxon>Bacteria</taxon>
        <taxon>Pseudomonadati</taxon>
        <taxon>Pseudomonadota</taxon>
        <taxon>Betaproteobacteria</taxon>
        <taxon>Burkholderiales</taxon>
        <taxon>Sphaerotilaceae</taxon>
        <taxon>Inhella</taxon>
    </lineage>
</organism>
<dbReference type="InterPro" id="IPR013424">
    <property type="entry name" value="Ice-binding_C"/>
</dbReference>
<sequence>MCLIVITTSCLVSNELGWHKKCLFFSDGWQFHLSAAFVLMRLIRQLRSFQPDHQMIKTLVLAFAALCTSFQASAAPVGVAGFDSPTLIDFNDAPSGLINTFYVGNGVKFVNLSGTYSYDTGTGSGASKSATNFFDVPGFPNGEALFSNLMVRAGFFITANDADDTTVYAYKGATLVGFETFNTSGNGVGGSFVGVEFTSGFDRIVIDTFGPVNGAFAIDDFRFEAASVPEPTSLALLGLGAAGFGFTRLRKK</sequence>
<proteinExistence type="predicted"/>
<protein>
    <submittedName>
        <fullName evidence="2">PEP-CTERM sorting domain-containing protein</fullName>
    </submittedName>
</protein>
<evidence type="ECO:0000313" key="2">
    <source>
        <dbReference type="EMBL" id="RVT88373.1"/>
    </source>
</evidence>
<dbReference type="AlphaFoldDB" id="A0A3S2XZG6"/>
<accession>A0A3S2XZG6</accession>
<name>A0A3S2XZG6_9BURK</name>
<dbReference type="NCBIfam" id="TIGR02595">
    <property type="entry name" value="PEP_CTERM"/>
    <property type="match status" value="1"/>
</dbReference>
<evidence type="ECO:0000313" key="3">
    <source>
        <dbReference type="Proteomes" id="UP000288587"/>
    </source>
</evidence>
<dbReference type="EMBL" id="SACM01000001">
    <property type="protein sequence ID" value="RVT88373.1"/>
    <property type="molecule type" value="Genomic_DNA"/>
</dbReference>
<evidence type="ECO:0000259" key="1">
    <source>
        <dbReference type="Pfam" id="PF07589"/>
    </source>
</evidence>